<feature type="transmembrane region" description="Helical" evidence="1">
    <location>
        <begin position="36"/>
        <end position="56"/>
    </location>
</feature>
<keyword evidence="1" id="KW-1133">Transmembrane helix</keyword>
<accession>A0A087S778</accession>
<dbReference type="Proteomes" id="UP000029384">
    <property type="component" value="Unassembled WGS sequence"/>
</dbReference>
<keyword evidence="3" id="KW-1185">Reference proteome</keyword>
<organism evidence="2 3">
    <name type="scientific">Marine Group I thaumarchaeote SCGC AAA799-B03</name>
    <dbReference type="NCBI Taxonomy" id="1502289"/>
    <lineage>
        <taxon>Archaea</taxon>
        <taxon>Nitrososphaerota</taxon>
        <taxon>Marine Group I</taxon>
    </lineage>
</organism>
<gene>
    <name evidence="2" type="ORF">AAA799B03_00839</name>
</gene>
<evidence type="ECO:0000256" key="1">
    <source>
        <dbReference type="SAM" id="Phobius"/>
    </source>
</evidence>
<dbReference type="AlphaFoldDB" id="A0A087S778"/>
<evidence type="ECO:0000313" key="2">
    <source>
        <dbReference type="EMBL" id="KFM21582.1"/>
    </source>
</evidence>
<reference evidence="2 3" key="1">
    <citation type="submission" date="2014-06" db="EMBL/GenBank/DDBJ databases">
        <authorList>
            <person name="Ngugi D.K."/>
            <person name="Blom J."/>
            <person name="Alam I."/>
            <person name="Rashid M."/>
            <person name="Baalawi W."/>
            <person name="Zhang G."/>
            <person name="Hikmawan T."/>
            <person name="Guan Y."/>
            <person name="Antunes A."/>
            <person name="Siam R."/>
            <person name="El-Dorry H."/>
            <person name="Bajic V."/>
            <person name="Stingl U."/>
        </authorList>
    </citation>
    <scope>NUCLEOTIDE SEQUENCE [LARGE SCALE GENOMIC DNA]</scope>
    <source>
        <strain evidence="2">SCGC AAA799-B03</strain>
    </source>
</reference>
<dbReference type="EMBL" id="JOTA01000016">
    <property type="protein sequence ID" value="KFM21582.1"/>
    <property type="molecule type" value="Genomic_DNA"/>
</dbReference>
<sequence length="83" mass="9169">MIINAIISFNCKNAYRTISETIIPKIIEGPPGLTTIMSSFLFISFTAMFLFFRNLIRGGVVTKTTKNAITHETNAGITKSINI</sequence>
<keyword evidence="1" id="KW-0472">Membrane</keyword>
<comment type="caution">
    <text evidence="2">The sequence shown here is derived from an EMBL/GenBank/DDBJ whole genome shotgun (WGS) entry which is preliminary data.</text>
</comment>
<protein>
    <submittedName>
        <fullName evidence="2">Uncharacterized protein</fullName>
    </submittedName>
</protein>
<keyword evidence="1" id="KW-0812">Transmembrane</keyword>
<proteinExistence type="predicted"/>
<name>A0A087S778_9ARCH</name>
<evidence type="ECO:0000313" key="3">
    <source>
        <dbReference type="Proteomes" id="UP000029384"/>
    </source>
</evidence>